<feature type="region of interest" description="Disordered" evidence="1">
    <location>
        <begin position="1"/>
        <end position="29"/>
    </location>
</feature>
<name>A0A2S6ZHF3_9XANT</name>
<protein>
    <submittedName>
        <fullName evidence="2">Uncharacterized protein</fullName>
    </submittedName>
</protein>
<evidence type="ECO:0000256" key="1">
    <source>
        <dbReference type="SAM" id="MobiDB-lite"/>
    </source>
</evidence>
<evidence type="ECO:0000313" key="3">
    <source>
        <dbReference type="Proteomes" id="UP000239898"/>
    </source>
</evidence>
<reference evidence="2 3" key="1">
    <citation type="submission" date="2016-08" db="EMBL/GenBank/DDBJ databases">
        <title>Evolution of the type three secretion system and type three effector repertoires in Xanthomonas.</title>
        <authorList>
            <person name="Merda D."/>
            <person name="Briand M."/>
            <person name="Bosis E."/>
            <person name="Rousseau C."/>
            <person name="Portier P."/>
            <person name="Jacques M.-A."/>
            <person name="Fischer-Le Saux M."/>
        </authorList>
    </citation>
    <scope>NUCLEOTIDE SEQUENCE [LARGE SCALE GENOMIC DNA]</scope>
    <source>
        <strain evidence="2 3">CFBP 4691</strain>
    </source>
</reference>
<dbReference type="AlphaFoldDB" id="A0A2S6ZHF3"/>
<keyword evidence="3" id="KW-1185">Reference proteome</keyword>
<sequence>MSNPHDAIRRPGGGALPPRTRSKDVAPACGEAGAERIGARVAQRLRPISGLFHAFIAATAPAEVPALPRTARVPDLPRPRPRPRIAPRRAEAAKHAVGPSRRLRLLRHSVPSDDPGSLP</sequence>
<organism evidence="2 3">
    <name type="scientific">Xanthomonas theicola</name>
    <dbReference type="NCBI Taxonomy" id="56464"/>
    <lineage>
        <taxon>Bacteria</taxon>
        <taxon>Pseudomonadati</taxon>
        <taxon>Pseudomonadota</taxon>
        <taxon>Gammaproteobacteria</taxon>
        <taxon>Lysobacterales</taxon>
        <taxon>Lysobacteraceae</taxon>
        <taxon>Xanthomonas</taxon>
    </lineage>
</organism>
<dbReference type="OrthoDB" id="4827574at2"/>
<comment type="caution">
    <text evidence="2">The sequence shown here is derived from an EMBL/GenBank/DDBJ whole genome shotgun (WGS) entry which is preliminary data.</text>
</comment>
<evidence type="ECO:0000313" key="2">
    <source>
        <dbReference type="EMBL" id="PPT91675.1"/>
    </source>
</evidence>
<dbReference type="RefSeq" id="WP_128419663.1">
    <property type="nucleotide sequence ID" value="NZ_CP049017.1"/>
</dbReference>
<dbReference type="EMBL" id="MIGX01000021">
    <property type="protein sequence ID" value="PPT91675.1"/>
    <property type="molecule type" value="Genomic_DNA"/>
</dbReference>
<dbReference type="Proteomes" id="UP000239898">
    <property type="component" value="Unassembled WGS sequence"/>
</dbReference>
<proteinExistence type="predicted"/>
<accession>A0A2S6ZHF3</accession>
<gene>
    <name evidence="2" type="ORF">XthCFBP4691_06465</name>
</gene>
<feature type="region of interest" description="Disordered" evidence="1">
    <location>
        <begin position="69"/>
        <end position="119"/>
    </location>
</feature>